<dbReference type="STRING" id="65489.A0A0D3FK64"/>
<dbReference type="PANTHER" id="PTHR13774:SF40">
    <property type="entry name" value="OS11G0406945 PROTEIN"/>
    <property type="match status" value="1"/>
</dbReference>
<dbReference type="Gramene" id="OBART03G22460.1">
    <property type="protein sequence ID" value="OBART03G22460.1"/>
    <property type="gene ID" value="OBART03G22460"/>
</dbReference>
<name>A0A0D3FK64_9ORYZ</name>
<dbReference type="Pfam" id="PF02567">
    <property type="entry name" value="PhzC-PhzF"/>
    <property type="match status" value="1"/>
</dbReference>
<dbReference type="InterPro" id="IPR003719">
    <property type="entry name" value="Phenazine_PhzF-like"/>
</dbReference>
<dbReference type="GO" id="GO:0016853">
    <property type="term" value="F:isomerase activity"/>
    <property type="evidence" value="ECO:0007669"/>
    <property type="project" value="TreeGrafter"/>
</dbReference>
<proteinExistence type="predicted"/>
<dbReference type="Gene3D" id="3.10.310.10">
    <property type="entry name" value="Diaminopimelate Epimerase, Chain A, domain 1"/>
    <property type="match status" value="2"/>
</dbReference>
<dbReference type="HOGENOM" id="CLU_048756_2_1_1"/>
<dbReference type="SUPFAM" id="SSF54506">
    <property type="entry name" value="Diaminopimelate epimerase-like"/>
    <property type="match status" value="1"/>
</dbReference>
<reference evidence="1" key="2">
    <citation type="submission" date="2015-03" db="UniProtKB">
        <authorList>
            <consortium name="EnsemblPlants"/>
        </authorList>
    </citation>
    <scope>IDENTIFICATION</scope>
</reference>
<dbReference type="PIRSF" id="PIRSF016184">
    <property type="entry name" value="PhzC_PhzF"/>
    <property type="match status" value="1"/>
</dbReference>
<reference evidence="1" key="1">
    <citation type="journal article" date="2009" name="Rice">
        <title>De Novo Next Generation Sequencing of Plant Genomes.</title>
        <authorList>
            <person name="Rounsley S."/>
            <person name="Marri P.R."/>
            <person name="Yu Y."/>
            <person name="He R."/>
            <person name="Sisneros N."/>
            <person name="Goicoechea J.L."/>
            <person name="Lee S.J."/>
            <person name="Angelova A."/>
            <person name="Kudrna D."/>
            <person name="Luo M."/>
            <person name="Affourtit J."/>
            <person name="Desany B."/>
            <person name="Knight J."/>
            <person name="Niazi F."/>
            <person name="Egholm M."/>
            <person name="Wing R.A."/>
        </authorList>
    </citation>
    <scope>NUCLEOTIDE SEQUENCE [LARGE SCALE GENOMIC DNA]</scope>
    <source>
        <strain evidence="1">cv. IRGC 105608</strain>
    </source>
</reference>
<sequence length="327" mass="35546">MPERAITYAVVDAFTDEPFKGNTAAVCLLEESWEEQLDEQWMQSVAAEFNTSITAFLVRADADAANPQFHIRWFTPVRESELCGHGTLAAAHYLISSGLVKCNAIDFLAKSGFLTAKKVVGLKQSSTLISPLQEACTKFLIELDFPLIPVVKCSPLEMPSIPETLNGASVSNVLKTVSDSATDLIVISLTYILSVEMQPVTLKFSCVSFIVELNSSEEVVNVRPNISELVQSAGRGVAVTGPAPIGSSYDFFSRFFCPKYGLNEDPVCGSVHCALAPYWGKKLGKQCMTASMASPRSGTLYLQWDEAAQRVRIRGEAVTVMVGNILV</sequence>
<organism evidence="1">
    <name type="scientific">Oryza barthii</name>
    <dbReference type="NCBI Taxonomy" id="65489"/>
    <lineage>
        <taxon>Eukaryota</taxon>
        <taxon>Viridiplantae</taxon>
        <taxon>Streptophyta</taxon>
        <taxon>Embryophyta</taxon>
        <taxon>Tracheophyta</taxon>
        <taxon>Spermatophyta</taxon>
        <taxon>Magnoliopsida</taxon>
        <taxon>Liliopsida</taxon>
        <taxon>Poales</taxon>
        <taxon>Poaceae</taxon>
        <taxon>BOP clade</taxon>
        <taxon>Oryzoideae</taxon>
        <taxon>Oryzeae</taxon>
        <taxon>Oryzinae</taxon>
        <taxon>Oryza</taxon>
    </lineage>
</organism>
<dbReference type="GO" id="GO:0005737">
    <property type="term" value="C:cytoplasm"/>
    <property type="evidence" value="ECO:0007669"/>
    <property type="project" value="TreeGrafter"/>
</dbReference>
<dbReference type="PaxDb" id="65489-OBART03G22460.1"/>
<dbReference type="AlphaFoldDB" id="A0A0D3FK64"/>
<dbReference type="Proteomes" id="UP000026960">
    <property type="component" value="Chromosome 3"/>
</dbReference>
<protein>
    <submittedName>
        <fullName evidence="1">Uncharacterized protein</fullName>
    </submittedName>
</protein>
<dbReference type="EnsemblPlants" id="OBART03G22460.1">
    <property type="protein sequence ID" value="OBART03G22460.1"/>
    <property type="gene ID" value="OBART03G22460"/>
</dbReference>
<evidence type="ECO:0000313" key="2">
    <source>
        <dbReference type="Proteomes" id="UP000026960"/>
    </source>
</evidence>
<dbReference type="eggNOG" id="KOG3033">
    <property type="taxonomic scope" value="Eukaryota"/>
</dbReference>
<evidence type="ECO:0000313" key="1">
    <source>
        <dbReference type="EnsemblPlants" id="OBART03G22460.1"/>
    </source>
</evidence>
<keyword evidence="2" id="KW-1185">Reference proteome</keyword>
<accession>A0A0D3FK64</accession>
<dbReference type="PANTHER" id="PTHR13774">
    <property type="entry name" value="PHENAZINE BIOSYNTHESIS PROTEIN"/>
    <property type="match status" value="1"/>
</dbReference>